<proteinExistence type="inferred from homology"/>
<dbReference type="GO" id="GO:0005789">
    <property type="term" value="C:endoplasmic reticulum membrane"/>
    <property type="evidence" value="ECO:0007669"/>
    <property type="project" value="TreeGrafter"/>
</dbReference>
<keyword evidence="21" id="KW-1185">Reference proteome</keyword>
<feature type="signal peptide" evidence="18">
    <location>
        <begin position="1"/>
        <end position="22"/>
    </location>
</feature>
<dbReference type="Pfam" id="PF13432">
    <property type="entry name" value="TPR_16"/>
    <property type="match status" value="1"/>
</dbReference>
<feature type="domain" description="DUF1736" evidence="19">
    <location>
        <begin position="338"/>
        <end position="410"/>
    </location>
</feature>
<evidence type="ECO:0000256" key="3">
    <source>
        <dbReference type="ARBA" id="ARBA00004240"/>
    </source>
</evidence>
<dbReference type="InterPro" id="IPR052384">
    <property type="entry name" value="TMTC_O-mannosyltransferase"/>
</dbReference>
<sequence>MDQTVVLCTLAAFLLYYNTLHADFAYDDSRAIKTNPDVNPSTPWINLMFNDFWGTPLTHSGSHKSYRPLCVLSFRFNHWLHELQPAGYHLFNVLLHCAATALFTLLARSLLPPKAGLATAIAGCLFAAHPIHTEAVAGIVGRADVGAAVFFLLAFLSYRRYTTARSKLTHLRRHQLIRTQSASVRSVPSNKCSNNNSHGSSVIHSTATSLPALRSSLTAAIFTSIKWNGDDVDAAGVSAALLRPKRWPNATLLAVSKWFWLLVTLFFAACSMLTKEHGITVLAVCAVYDVFVQSRLRPKDIFSAIIFQEKHRGLAEGLTTLFMGTLLMVAVRLQLMGSKAPEFAPADNPSADCPSRLTRTLTFLYLPAFNLWLLVQPTVLSFDWSMESIPLIHSLADVRNFTTAVFYSTLAYLAWNALFRKRESDEVNGDARSASSSPVPASLLNGNLISSSLLGDPSSLLTARSGANGCLPSVADAVLHCYSSSVMGCAAASCGGASTSGSLSSSSSLRSERTRWSSNSLADVDGNAAARKSGLDLTVIALAMLVLPFIPATNLFFYVGFVVAERVLYIPSMGYCLLVALGFHLIDEYLGQKELRVKQQKERHRWKHNGNGAHVCSLRFAFRWGFFALLVVYSARTIQRNQDWQTEETLYRSGISVNPPKAYGNLANILSSTGRKDEAEQAYKKALSYRNNMADVHYNLGILYQEQKRYEEAIQSYRSAVHYRPRMAMAHLNMGLVLALMGMKEEAIDVYRRCSQLDGSGLKDPRTHETTKISALFNLGRLYADDGQYTKAIDVYNEAIQRMPTHYQPQSLYNMLGEAYFKLDRLKDAEHWYREALRAKADHVPAHLTYGKLLTKMNRLHEAEEMFLRAKSLSPKDSTVYQHYGQYLSECERHSEAAEQYVRAASLAPTEYETVFNAANTLRQAGRHAEAEQYYRSAVKIRPLEATSHMNLGAMLHVNGKLTEAEQSYLEALRLKPDDHITRMNLQKLRHLLIKKGMASSSAHSSQ</sequence>
<protein>
    <recommendedName>
        <fullName evidence="6">dolichyl-phosphate-mannose--protein mannosyltransferase</fullName>
        <ecNumber evidence="6">2.4.1.109</ecNumber>
    </recommendedName>
</protein>
<dbReference type="Pfam" id="PF08409">
    <property type="entry name" value="TMTC_DUF1736"/>
    <property type="match status" value="1"/>
</dbReference>
<dbReference type="InterPro" id="IPR011990">
    <property type="entry name" value="TPR-like_helical_dom_sf"/>
</dbReference>
<dbReference type="EC" id="2.4.1.109" evidence="6"/>
<dbReference type="SMART" id="SM00028">
    <property type="entry name" value="TPR"/>
    <property type="match status" value="9"/>
</dbReference>
<dbReference type="PANTHER" id="PTHR44216">
    <property type="entry name" value="PROTEIN O-MANNOSYL-TRANSFERASE TMTC2"/>
    <property type="match status" value="1"/>
</dbReference>
<evidence type="ECO:0000313" key="21">
    <source>
        <dbReference type="Proteomes" id="UP000820818"/>
    </source>
</evidence>
<keyword evidence="18" id="KW-0732">Signal</keyword>
<feature type="repeat" description="TPR" evidence="16">
    <location>
        <begin position="773"/>
        <end position="806"/>
    </location>
</feature>
<evidence type="ECO:0000256" key="14">
    <source>
        <dbReference type="ARBA" id="ARBA00045085"/>
    </source>
</evidence>
<feature type="transmembrane region" description="Helical" evidence="17">
    <location>
        <begin position="250"/>
        <end position="269"/>
    </location>
</feature>
<comment type="caution">
    <text evidence="20">The sequence shown here is derived from an EMBL/GenBank/DDBJ whole genome shotgun (WGS) entry which is preliminary data.</text>
</comment>
<evidence type="ECO:0000256" key="6">
    <source>
        <dbReference type="ARBA" id="ARBA00012839"/>
    </source>
</evidence>
<dbReference type="Proteomes" id="UP000820818">
    <property type="component" value="Linkage Group LG9"/>
</dbReference>
<feature type="chain" id="PRO_5041922600" description="dolichyl-phosphate-mannose--protein mannosyltransferase" evidence="18">
    <location>
        <begin position="23"/>
        <end position="1007"/>
    </location>
</feature>
<dbReference type="PANTHER" id="PTHR44216:SF3">
    <property type="entry name" value="PROTEIN O-MANNOSYL-TRANSFERASE TMTC2"/>
    <property type="match status" value="1"/>
</dbReference>
<dbReference type="EMBL" id="WJBH02000009">
    <property type="protein sequence ID" value="KAI9552695.1"/>
    <property type="molecule type" value="Genomic_DNA"/>
</dbReference>
<evidence type="ECO:0000256" key="11">
    <source>
        <dbReference type="ARBA" id="ARBA00022824"/>
    </source>
</evidence>
<dbReference type="PROSITE" id="PS50293">
    <property type="entry name" value="TPR_REGION"/>
    <property type="match status" value="2"/>
</dbReference>
<evidence type="ECO:0000256" key="13">
    <source>
        <dbReference type="ARBA" id="ARBA00023136"/>
    </source>
</evidence>
<evidence type="ECO:0000256" key="17">
    <source>
        <dbReference type="SAM" id="Phobius"/>
    </source>
</evidence>
<dbReference type="GO" id="GO:0004169">
    <property type="term" value="F:dolichyl-phosphate-mannose-protein mannosyltransferase activity"/>
    <property type="evidence" value="ECO:0007669"/>
    <property type="project" value="UniProtKB-EC"/>
</dbReference>
<comment type="catalytic activity">
    <reaction evidence="14">
        <text>a di-trans,poly-cis-dolichyl beta-D-mannosyl phosphate + L-threonyl-[protein] = 3-O-(alpha-D-mannosyl)-L-threonyl-[protein] + a di-trans,poly-cis-dolichyl phosphate + H(+)</text>
        <dbReference type="Rhea" id="RHEA:53396"/>
        <dbReference type="Rhea" id="RHEA-COMP:11060"/>
        <dbReference type="Rhea" id="RHEA-COMP:13547"/>
        <dbReference type="Rhea" id="RHEA-COMP:19498"/>
        <dbReference type="Rhea" id="RHEA-COMP:19501"/>
        <dbReference type="ChEBI" id="CHEBI:15378"/>
        <dbReference type="ChEBI" id="CHEBI:30013"/>
        <dbReference type="ChEBI" id="CHEBI:57683"/>
        <dbReference type="ChEBI" id="CHEBI:58211"/>
        <dbReference type="ChEBI" id="CHEBI:137323"/>
        <dbReference type="EC" id="2.4.1.109"/>
    </reaction>
</comment>
<comment type="catalytic activity">
    <reaction evidence="15">
        <text>a di-trans,poly-cis-dolichyl beta-D-mannosyl phosphate + L-seryl-[protein] = 3-O-(alpha-D-mannosyl)-L-seryl-[protein] + a di-trans,poly-cis-dolichyl phosphate + H(+)</text>
        <dbReference type="Rhea" id="RHEA:17377"/>
        <dbReference type="Rhea" id="RHEA-COMP:9863"/>
        <dbReference type="Rhea" id="RHEA-COMP:13546"/>
        <dbReference type="Rhea" id="RHEA-COMP:19498"/>
        <dbReference type="Rhea" id="RHEA-COMP:19501"/>
        <dbReference type="ChEBI" id="CHEBI:15378"/>
        <dbReference type="ChEBI" id="CHEBI:29999"/>
        <dbReference type="ChEBI" id="CHEBI:57683"/>
        <dbReference type="ChEBI" id="CHEBI:58211"/>
        <dbReference type="ChEBI" id="CHEBI:137321"/>
        <dbReference type="EC" id="2.4.1.109"/>
    </reaction>
</comment>
<gene>
    <name evidence="20" type="ORF">GHT06_020574</name>
</gene>
<evidence type="ECO:0000313" key="20">
    <source>
        <dbReference type="EMBL" id="KAI9552695.1"/>
    </source>
</evidence>
<dbReference type="Pfam" id="PF13424">
    <property type="entry name" value="TPR_12"/>
    <property type="match status" value="1"/>
</dbReference>
<evidence type="ECO:0000256" key="8">
    <source>
        <dbReference type="ARBA" id="ARBA00022692"/>
    </source>
</evidence>
<dbReference type="InterPro" id="IPR013618">
    <property type="entry name" value="TMTC_DUF1736"/>
</dbReference>
<feature type="repeat" description="TPR" evidence="16">
    <location>
        <begin position="660"/>
        <end position="693"/>
    </location>
</feature>
<feature type="transmembrane region" description="Helical" evidence="17">
    <location>
        <begin position="139"/>
        <end position="158"/>
    </location>
</feature>
<keyword evidence="8 17" id="KW-0812">Transmembrane</keyword>
<accession>A0AAD5KZT2</accession>
<evidence type="ECO:0000256" key="18">
    <source>
        <dbReference type="SAM" id="SignalP"/>
    </source>
</evidence>
<evidence type="ECO:0000256" key="12">
    <source>
        <dbReference type="ARBA" id="ARBA00022989"/>
    </source>
</evidence>
<evidence type="ECO:0000256" key="2">
    <source>
        <dbReference type="ARBA" id="ARBA00004141"/>
    </source>
</evidence>
<keyword evidence="7" id="KW-0808">Transferase</keyword>
<dbReference type="Pfam" id="PF00515">
    <property type="entry name" value="TPR_1"/>
    <property type="match status" value="1"/>
</dbReference>
<reference evidence="20 21" key="1">
    <citation type="submission" date="2022-05" db="EMBL/GenBank/DDBJ databases">
        <title>A multi-omics perspective on studying reproductive biology in Daphnia sinensis.</title>
        <authorList>
            <person name="Jia J."/>
        </authorList>
    </citation>
    <scope>NUCLEOTIDE SEQUENCE [LARGE SCALE GENOMIC DNA]</scope>
    <source>
        <strain evidence="20 21">WSL</strain>
    </source>
</reference>
<comment type="function">
    <text evidence="1">Transfers mannosyl residues to the hydroxyl group of serine or threonine residues.</text>
</comment>
<feature type="transmembrane region" description="Helical" evidence="17">
    <location>
        <begin position="567"/>
        <end position="590"/>
    </location>
</feature>
<keyword evidence="10 16" id="KW-0802">TPR repeat</keyword>
<feature type="repeat" description="TPR" evidence="16">
    <location>
        <begin position="694"/>
        <end position="727"/>
    </location>
</feature>
<feature type="transmembrane region" description="Helical" evidence="17">
    <location>
        <begin position="539"/>
        <end position="561"/>
    </location>
</feature>
<dbReference type="SUPFAM" id="SSF48452">
    <property type="entry name" value="TPR-like"/>
    <property type="match status" value="2"/>
</dbReference>
<feature type="repeat" description="TPR" evidence="16">
    <location>
        <begin position="878"/>
        <end position="911"/>
    </location>
</feature>
<evidence type="ECO:0000256" key="15">
    <source>
        <dbReference type="ARBA" id="ARBA00045102"/>
    </source>
</evidence>
<dbReference type="Pfam" id="PF13181">
    <property type="entry name" value="TPR_8"/>
    <property type="match status" value="3"/>
</dbReference>
<dbReference type="PROSITE" id="PS50005">
    <property type="entry name" value="TPR"/>
    <property type="match status" value="8"/>
</dbReference>
<dbReference type="InterPro" id="IPR019734">
    <property type="entry name" value="TPR_rpt"/>
</dbReference>
<comment type="pathway">
    <text evidence="4">Protein modification; protein glycosylation.</text>
</comment>
<evidence type="ECO:0000256" key="9">
    <source>
        <dbReference type="ARBA" id="ARBA00022737"/>
    </source>
</evidence>
<feature type="transmembrane region" description="Helical" evidence="17">
    <location>
        <begin position="86"/>
        <end position="106"/>
    </location>
</feature>
<keyword evidence="13 17" id="KW-0472">Membrane</keyword>
<evidence type="ECO:0000259" key="19">
    <source>
        <dbReference type="Pfam" id="PF08409"/>
    </source>
</evidence>
<comment type="similarity">
    <text evidence="5">Belongs to the TMTC family.</text>
</comment>
<keyword evidence="9" id="KW-0677">Repeat</keyword>
<evidence type="ECO:0000256" key="7">
    <source>
        <dbReference type="ARBA" id="ARBA00022679"/>
    </source>
</evidence>
<comment type="subcellular location">
    <subcellularLocation>
        <location evidence="3">Endoplasmic reticulum</location>
    </subcellularLocation>
    <subcellularLocation>
        <location evidence="2">Membrane</location>
        <topology evidence="2">Multi-pass membrane protein</topology>
    </subcellularLocation>
</comment>
<feature type="repeat" description="TPR" evidence="16">
    <location>
        <begin position="844"/>
        <end position="877"/>
    </location>
</feature>
<dbReference type="AlphaFoldDB" id="A0AAD5KZT2"/>
<evidence type="ECO:0000256" key="16">
    <source>
        <dbReference type="PROSITE-ProRule" id="PRU00339"/>
    </source>
</evidence>
<organism evidence="20 21">
    <name type="scientific">Daphnia sinensis</name>
    <dbReference type="NCBI Taxonomy" id="1820382"/>
    <lineage>
        <taxon>Eukaryota</taxon>
        <taxon>Metazoa</taxon>
        <taxon>Ecdysozoa</taxon>
        <taxon>Arthropoda</taxon>
        <taxon>Crustacea</taxon>
        <taxon>Branchiopoda</taxon>
        <taxon>Diplostraca</taxon>
        <taxon>Cladocera</taxon>
        <taxon>Anomopoda</taxon>
        <taxon>Daphniidae</taxon>
        <taxon>Daphnia</taxon>
        <taxon>Daphnia similis group</taxon>
    </lineage>
</organism>
<feature type="repeat" description="TPR" evidence="16">
    <location>
        <begin position="810"/>
        <end position="843"/>
    </location>
</feature>
<evidence type="ECO:0000256" key="4">
    <source>
        <dbReference type="ARBA" id="ARBA00004922"/>
    </source>
</evidence>
<evidence type="ECO:0000256" key="1">
    <source>
        <dbReference type="ARBA" id="ARBA00003582"/>
    </source>
</evidence>
<name>A0AAD5KZT2_9CRUS</name>
<dbReference type="Gene3D" id="1.25.40.10">
    <property type="entry name" value="Tetratricopeptide repeat domain"/>
    <property type="match status" value="3"/>
</dbReference>
<feature type="repeat" description="TPR" evidence="16">
    <location>
        <begin position="946"/>
        <end position="979"/>
    </location>
</feature>
<feature type="repeat" description="TPR" evidence="16">
    <location>
        <begin position="912"/>
        <end position="945"/>
    </location>
</feature>
<evidence type="ECO:0000256" key="10">
    <source>
        <dbReference type="ARBA" id="ARBA00022803"/>
    </source>
</evidence>
<keyword evidence="12 17" id="KW-1133">Transmembrane helix</keyword>
<keyword evidence="11" id="KW-0256">Endoplasmic reticulum</keyword>
<evidence type="ECO:0000256" key="5">
    <source>
        <dbReference type="ARBA" id="ARBA00007882"/>
    </source>
</evidence>